<sequence length="107" mass="11686">MGTRSRYHVWSTIGGVCLSVYSLSLPLFGRGLKWAGTGVASSLCFIMDSTLGSVGCWFPYIPSFSVSSYRQMLVLNVLFLSLSILSLFLPGQTPDDVCGDPFYLSIE</sequence>
<organism evidence="2 3">
    <name type="scientific">Lasiosphaeria miniovina</name>
    <dbReference type="NCBI Taxonomy" id="1954250"/>
    <lineage>
        <taxon>Eukaryota</taxon>
        <taxon>Fungi</taxon>
        <taxon>Dikarya</taxon>
        <taxon>Ascomycota</taxon>
        <taxon>Pezizomycotina</taxon>
        <taxon>Sordariomycetes</taxon>
        <taxon>Sordariomycetidae</taxon>
        <taxon>Sordariales</taxon>
        <taxon>Lasiosphaeriaceae</taxon>
        <taxon>Lasiosphaeria</taxon>
    </lineage>
</organism>
<dbReference type="GeneID" id="85318440"/>
<keyword evidence="1" id="KW-0472">Membrane</keyword>
<proteinExistence type="predicted"/>
<evidence type="ECO:0000313" key="3">
    <source>
        <dbReference type="Proteomes" id="UP001172101"/>
    </source>
</evidence>
<reference evidence="2" key="1">
    <citation type="submission" date="2023-06" db="EMBL/GenBank/DDBJ databases">
        <title>Genome-scale phylogeny and comparative genomics of the fungal order Sordariales.</title>
        <authorList>
            <consortium name="Lawrence Berkeley National Laboratory"/>
            <person name="Hensen N."/>
            <person name="Bonometti L."/>
            <person name="Westerberg I."/>
            <person name="Brannstrom I.O."/>
            <person name="Guillou S."/>
            <person name="Cros-Aarteil S."/>
            <person name="Calhoun S."/>
            <person name="Haridas S."/>
            <person name="Kuo A."/>
            <person name="Mondo S."/>
            <person name="Pangilinan J."/>
            <person name="Riley R."/>
            <person name="LaButti K."/>
            <person name="Andreopoulos B."/>
            <person name="Lipzen A."/>
            <person name="Chen C."/>
            <person name="Yanf M."/>
            <person name="Daum C."/>
            <person name="Ng V."/>
            <person name="Clum A."/>
            <person name="Steindorff A."/>
            <person name="Ohm R."/>
            <person name="Martin F."/>
            <person name="Silar P."/>
            <person name="Natvig D."/>
            <person name="Lalanne C."/>
            <person name="Gautier V."/>
            <person name="Ament-velasquez S.L."/>
            <person name="Kruys A."/>
            <person name="Hutchinson M.I."/>
            <person name="Powell A.J."/>
            <person name="Barry K."/>
            <person name="Miller A.N."/>
            <person name="Grigoriev I.V."/>
            <person name="Debuchy R."/>
            <person name="Gladieux P."/>
            <person name="Thoren M.H."/>
            <person name="Johannesson H."/>
        </authorList>
    </citation>
    <scope>NUCLEOTIDE SEQUENCE</scope>
    <source>
        <strain evidence="2">SMH2392-1A</strain>
    </source>
</reference>
<keyword evidence="3" id="KW-1185">Reference proteome</keyword>
<evidence type="ECO:0000256" key="1">
    <source>
        <dbReference type="SAM" id="Phobius"/>
    </source>
</evidence>
<dbReference type="RefSeq" id="XP_060291722.1">
    <property type="nucleotide sequence ID" value="XM_060435170.1"/>
</dbReference>
<dbReference type="EMBL" id="JAUIRO010000007">
    <property type="protein sequence ID" value="KAK0706628.1"/>
    <property type="molecule type" value="Genomic_DNA"/>
</dbReference>
<feature type="transmembrane region" description="Helical" evidence="1">
    <location>
        <begin position="7"/>
        <end position="28"/>
    </location>
</feature>
<keyword evidence="1" id="KW-1133">Transmembrane helix</keyword>
<comment type="caution">
    <text evidence="2">The sequence shown here is derived from an EMBL/GenBank/DDBJ whole genome shotgun (WGS) entry which is preliminary data.</text>
</comment>
<keyword evidence="1" id="KW-0812">Transmembrane</keyword>
<dbReference type="AlphaFoldDB" id="A0AA39ZZP3"/>
<feature type="transmembrane region" description="Helical" evidence="1">
    <location>
        <begin position="73"/>
        <end position="91"/>
    </location>
</feature>
<evidence type="ECO:0000313" key="2">
    <source>
        <dbReference type="EMBL" id="KAK0706628.1"/>
    </source>
</evidence>
<dbReference type="Proteomes" id="UP001172101">
    <property type="component" value="Unassembled WGS sequence"/>
</dbReference>
<gene>
    <name evidence="2" type="ORF">B0T26DRAFT_464433</name>
</gene>
<accession>A0AA39ZZP3</accession>
<protein>
    <submittedName>
        <fullName evidence="2">Uncharacterized protein</fullName>
    </submittedName>
</protein>
<name>A0AA39ZZP3_9PEZI</name>
<feature type="transmembrane region" description="Helical" evidence="1">
    <location>
        <begin position="34"/>
        <end position="61"/>
    </location>
</feature>